<protein>
    <recommendedName>
        <fullName evidence="1">non-specific serine/threonine protein kinase</fullName>
        <ecNumber evidence="1">2.7.11.1</ecNumber>
    </recommendedName>
</protein>
<evidence type="ECO:0000256" key="4">
    <source>
        <dbReference type="ARBA" id="ARBA00022741"/>
    </source>
</evidence>
<dbReference type="GO" id="GO:0005524">
    <property type="term" value="F:ATP binding"/>
    <property type="evidence" value="ECO:0007669"/>
    <property type="project" value="UniProtKB-UniRule"/>
</dbReference>
<reference evidence="10 11" key="1">
    <citation type="journal article" date="2004" name="Syst. Appl. Microbiol.">
        <title>Cryptoendolithic actinomycetes from antarctic sandstone rock samples: Micromonospora endolithica sp. nov. and two isolates related to Micromonospora coerulea Jensen 1932.</title>
        <authorList>
            <person name="Hirsch P."/>
            <person name="Mevs U."/>
            <person name="Kroppenstedt R.M."/>
            <person name="Schumann P."/>
            <person name="Stackebrandt E."/>
        </authorList>
    </citation>
    <scope>NUCLEOTIDE SEQUENCE [LARGE SCALE GENOMIC DNA]</scope>
    <source>
        <strain evidence="10 11">JCM 12677</strain>
    </source>
</reference>
<evidence type="ECO:0000256" key="6">
    <source>
        <dbReference type="ARBA" id="ARBA00022840"/>
    </source>
</evidence>
<keyword evidence="5 10" id="KW-0418">Kinase</keyword>
<evidence type="ECO:0000256" key="3">
    <source>
        <dbReference type="ARBA" id="ARBA00022679"/>
    </source>
</evidence>
<dbReference type="Pfam" id="PF00069">
    <property type="entry name" value="Pkinase"/>
    <property type="match status" value="1"/>
</dbReference>
<evidence type="ECO:0000259" key="9">
    <source>
        <dbReference type="PROSITE" id="PS50011"/>
    </source>
</evidence>
<accession>A0A3A9ZT15</accession>
<keyword evidence="11" id="KW-1185">Reference proteome</keyword>
<dbReference type="PANTHER" id="PTHR43289">
    <property type="entry name" value="MITOGEN-ACTIVATED PROTEIN KINASE KINASE KINASE 20-RELATED"/>
    <property type="match status" value="1"/>
</dbReference>
<keyword evidence="4 7" id="KW-0547">Nucleotide-binding</keyword>
<dbReference type="CDD" id="cd14014">
    <property type="entry name" value="STKc_PknB_like"/>
    <property type="match status" value="1"/>
</dbReference>
<dbReference type="PANTHER" id="PTHR43289:SF6">
    <property type="entry name" value="SERINE_THREONINE-PROTEIN KINASE NEKL-3"/>
    <property type="match status" value="1"/>
</dbReference>
<dbReference type="SUPFAM" id="SSF56112">
    <property type="entry name" value="Protein kinase-like (PK-like)"/>
    <property type="match status" value="1"/>
</dbReference>
<dbReference type="PROSITE" id="PS00108">
    <property type="entry name" value="PROTEIN_KINASE_ST"/>
    <property type="match status" value="1"/>
</dbReference>
<dbReference type="SMART" id="SM00220">
    <property type="entry name" value="S_TKc"/>
    <property type="match status" value="1"/>
</dbReference>
<evidence type="ECO:0000256" key="5">
    <source>
        <dbReference type="ARBA" id="ARBA00022777"/>
    </source>
</evidence>
<feature type="compositionally biased region" description="Pro residues" evidence="8">
    <location>
        <begin position="410"/>
        <end position="423"/>
    </location>
</feature>
<dbReference type="Proteomes" id="UP000281726">
    <property type="component" value="Unassembled WGS sequence"/>
</dbReference>
<dbReference type="InterPro" id="IPR000719">
    <property type="entry name" value="Prot_kinase_dom"/>
</dbReference>
<feature type="compositionally biased region" description="Low complexity" evidence="8">
    <location>
        <begin position="442"/>
        <end position="458"/>
    </location>
</feature>
<dbReference type="AlphaFoldDB" id="A0A3A9ZT15"/>
<dbReference type="InterPro" id="IPR008271">
    <property type="entry name" value="Ser/Thr_kinase_AS"/>
</dbReference>
<dbReference type="InterPro" id="IPR017441">
    <property type="entry name" value="Protein_kinase_ATP_BS"/>
</dbReference>
<evidence type="ECO:0000313" key="11">
    <source>
        <dbReference type="Proteomes" id="UP000281726"/>
    </source>
</evidence>
<dbReference type="Gene3D" id="3.30.200.20">
    <property type="entry name" value="Phosphorylase Kinase, domain 1"/>
    <property type="match status" value="1"/>
</dbReference>
<dbReference type="PROSITE" id="PS00107">
    <property type="entry name" value="PROTEIN_KINASE_ATP"/>
    <property type="match status" value="1"/>
</dbReference>
<feature type="binding site" evidence="7">
    <location>
        <position position="35"/>
    </location>
    <ligand>
        <name>ATP</name>
        <dbReference type="ChEBI" id="CHEBI:30616"/>
    </ligand>
</feature>
<keyword evidence="2 10" id="KW-0723">Serine/threonine-protein kinase</keyword>
<feature type="domain" description="Protein kinase" evidence="9">
    <location>
        <begin position="6"/>
        <end position="270"/>
    </location>
</feature>
<dbReference type="PROSITE" id="PS50011">
    <property type="entry name" value="PROTEIN_KINASE_DOM"/>
    <property type="match status" value="1"/>
</dbReference>
<evidence type="ECO:0000256" key="2">
    <source>
        <dbReference type="ARBA" id="ARBA00022527"/>
    </source>
</evidence>
<feature type="region of interest" description="Disordered" evidence="8">
    <location>
        <begin position="598"/>
        <end position="666"/>
    </location>
</feature>
<dbReference type="Gene3D" id="1.10.510.10">
    <property type="entry name" value="Transferase(Phosphotransferase) domain 1"/>
    <property type="match status" value="1"/>
</dbReference>
<dbReference type="GO" id="GO:0004674">
    <property type="term" value="F:protein serine/threonine kinase activity"/>
    <property type="evidence" value="ECO:0007669"/>
    <property type="project" value="UniProtKB-KW"/>
</dbReference>
<evidence type="ECO:0000256" key="1">
    <source>
        <dbReference type="ARBA" id="ARBA00012513"/>
    </source>
</evidence>
<evidence type="ECO:0000256" key="8">
    <source>
        <dbReference type="SAM" id="MobiDB-lite"/>
    </source>
</evidence>
<dbReference type="OrthoDB" id="9762169at2"/>
<gene>
    <name evidence="10" type="ORF">D7223_01775</name>
</gene>
<feature type="compositionally biased region" description="Low complexity" evidence="8">
    <location>
        <begin position="476"/>
        <end position="487"/>
    </location>
</feature>
<feature type="region of interest" description="Disordered" evidence="8">
    <location>
        <begin position="364"/>
        <end position="569"/>
    </location>
</feature>
<comment type="caution">
    <text evidence="10">The sequence shown here is derived from an EMBL/GenBank/DDBJ whole genome shotgun (WGS) entry which is preliminary data.</text>
</comment>
<feature type="region of interest" description="Disordered" evidence="8">
    <location>
        <begin position="245"/>
        <end position="352"/>
    </location>
</feature>
<sequence length="832" mass="85745">MVAGRYRLFELVGRGGMGRVWRARDELLHREVAVKQVVPPSWLTEDESTELRARALREARTAARVDHPNVVRVYDVVRFGDSPWIVMEYVPSRSLQDILDAEGPLPPARAASVGLALLAGLRAAHGAGVLHRDVKPQNVLVAPDGRVLLTDFGLAVFDGGDGAMTRPGMVLGSPQYVAPERAADGVSSVAADLWSLGATLYAAVEGQSPYARASAMATLSALASGPPDPVRRAGPLAPALAGLLRRDPAQRTDHEETRRRLARAAGEPAAGRQPATVPADAERTLPLARGAGPRPTAGQAIDSTARHTVPPAPPPTRPAVRPAGETPRALPATPVVGRPADETPRALPAAPVVGRLGAAPRAAAVSPALDDAPTVPQRPGARPQISGLDPDEAPTAPQHPHTSAATVPAPTSPAPTSPAPTDPPADTDEAPTVPQHSPTLRAVAAPAPTSPAPTGAPADTDEAPTVRQHSPTLRVPAAPAPDDLAPTDADEAPTVPQHPHAGTATVPAPPGTDASTGPDEAPTVPHRSRVPRRATAGTDPPGAENAPTVPHRFVAASRVPGGPDRGEVGRRPVGRWALAGTALLVAVAAGVGTALTLVGRGTDPPATTPLTVGAPGGQPDDRPEKRGPRGRAPGDPRAALTGAGYDAGQGRPGPPPGGRPPPPFPCVRPDVVGTPVDAATAPAEASFRPPTGWVWHAGDGFHVAVPAGWRYSRDGDVSCFQDPETGRALSVVPSGDTTVGALDRLRAARARAQKAATLPGYTEFRLAPTVDAAEWECAWDTPDGGRLRALQVVPDLPAGSRSFTLGWITRDTDWTAAADQLDTVRTSLRPSG</sequence>
<proteinExistence type="predicted"/>
<keyword evidence="6 7" id="KW-0067">ATP-binding</keyword>
<evidence type="ECO:0000256" key="7">
    <source>
        <dbReference type="PROSITE-ProRule" id="PRU10141"/>
    </source>
</evidence>
<feature type="compositionally biased region" description="Pro residues" evidence="8">
    <location>
        <begin position="652"/>
        <end position="666"/>
    </location>
</feature>
<name>A0A3A9ZT15_9ACTN</name>
<organism evidence="10 11">
    <name type="scientific">Micromonospora endolithica</name>
    <dbReference type="NCBI Taxonomy" id="230091"/>
    <lineage>
        <taxon>Bacteria</taxon>
        <taxon>Bacillati</taxon>
        <taxon>Actinomycetota</taxon>
        <taxon>Actinomycetes</taxon>
        <taxon>Micromonosporales</taxon>
        <taxon>Micromonosporaceae</taxon>
        <taxon>Micromonospora</taxon>
    </lineage>
</organism>
<dbReference type="EC" id="2.7.11.1" evidence="1"/>
<keyword evidence="3" id="KW-0808">Transferase</keyword>
<dbReference type="InterPro" id="IPR011009">
    <property type="entry name" value="Kinase-like_dom_sf"/>
</dbReference>
<feature type="compositionally biased region" description="Low complexity" evidence="8">
    <location>
        <begin position="630"/>
        <end position="639"/>
    </location>
</feature>
<feature type="compositionally biased region" description="Basic and acidic residues" evidence="8">
    <location>
        <begin position="245"/>
        <end position="259"/>
    </location>
</feature>
<evidence type="ECO:0000313" key="10">
    <source>
        <dbReference type="EMBL" id="RKN51273.1"/>
    </source>
</evidence>
<dbReference type="EMBL" id="RBAK01000001">
    <property type="protein sequence ID" value="RKN51273.1"/>
    <property type="molecule type" value="Genomic_DNA"/>
</dbReference>